<protein>
    <recommendedName>
        <fullName evidence="3">AbrB/MazE/SpoVT family DNA-binding domain-containing protein</fullName>
    </recommendedName>
</protein>
<dbReference type="EMBL" id="QVLV01000015">
    <property type="protein sequence ID" value="RGE57559.1"/>
    <property type="molecule type" value="Genomic_DNA"/>
</dbReference>
<evidence type="ECO:0000313" key="2">
    <source>
        <dbReference type="Proteomes" id="UP000260812"/>
    </source>
</evidence>
<reference evidence="1" key="1">
    <citation type="submission" date="2018-08" db="EMBL/GenBank/DDBJ databases">
        <title>A genome reference for cultivated species of the human gut microbiota.</title>
        <authorList>
            <person name="Zou Y."/>
            <person name="Xue W."/>
            <person name="Luo G."/>
        </authorList>
    </citation>
    <scope>NUCLEOTIDE SEQUENCE [LARGE SCALE GENOMIC DNA]</scope>
    <source>
        <strain evidence="1">TF05-5AC</strain>
    </source>
</reference>
<name>A0A3E3I091_9FIRM</name>
<evidence type="ECO:0008006" key="3">
    <source>
        <dbReference type="Google" id="ProtNLM"/>
    </source>
</evidence>
<evidence type="ECO:0000313" key="1">
    <source>
        <dbReference type="EMBL" id="RGE57559.1"/>
    </source>
</evidence>
<dbReference type="Gene3D" id="2.10.260.10">
    <property type="match status" value="1"/>
</dbReference>
<dbReference type="Proteomes" id="UP000260812">
    <property type="component" value="Unassembled WGS sequence"/>
</dbReference>
<organism evidence="1 2">
    <name type="scientific">Eisenbergiella massiliensis</name>
    <dbReference type="NCBI Taxonomy" id="1720294"/>
    <lineage>
        <taxon>Bacteria</taxon>
        <taxon>Bacillati</taxon>
        <taxon>Bacillota</taxon>
        <taxon>Clostridia</taxon>
        <taxon>Lachnospirales</taxon>
        <taxon>Lachnospiraceae</taxon>
        <taxon>Eisenbergiella</taxon>
    </lineage>
</organism>
<proteinExistence type="predicted"/>
<dbReference type="AlphaFoldDB" id="A0A3E3I091"/>
<gene>
    <name evidence="1" type="ORF">DXC51_19575</name>
</gene>
<dbReference type="RefSeq" id="WP_117545205.1">
    <property type="nucleotide sequence ID" value="NZ_QVLV01000015.1"/>
</dbReference>
<keyword evidence="2" id="KW-1185">Reference proteome</keyword>
<accession>A0A3E3I091</accession>
<sequence length="59" mass="6517">METVKKKILFNKPGGTASKNAMMARLTLPTEFVKALGITQEEKEVIISLEGEKIIIKKA</sequence>
<dbReference type="GeneID" id="97989009"/>
<comment type="caution">
    <text evidence="1">The sequence shown here is derived from an EMBL/GenBank/DDBJ whole genome shotgun (WGS) entry which is preliminary data.</text>
</comment>